<dbReference type="Gene3D" id="3.40.50.300">
    <property type="entry name" value="P-loop containing nucleotide triphosphate hydrolases"/>
    <property type="match status" value="1"/>
</dbReference>
<feature type="region of interest" description="Disordered" evidence="3">
    <location>
        <begin position="693"/>
        <end position="712"/>
    </location>
</feature>
<dbReference type="InterPro" id="IPR016035">
    <property type="entry name" value="Acyl_Trfase/lysoPLipase"/>
</dbReference>
<dbReference type="OrthoDB" id="1658288at2759"/>
<proteinExistence type="predicted"/>
<dbReference type="InterPro" id="IPR002641">
    <property type="entry name" value="PNPLA_dom"/>
</dbReference>
<keyword evidence="2" id="KW-0378">Hydrolase</keyword>
<sequence>MPEREEGHEVFMSLADRYDELVKMLDAVVGEAIILIEKANQRSLESLVSRQIQKNVGLLDEFAFQLHVWASDLTFQNFVSKSGNLAMRELNTRDVLNILDASQMPIVRSLHRTFGQVETNVSTFSRTTDLMINSEDVEWVGHCATLDKATGSIEQALLELDRQKLRIRERINCTTADDMERGLLNDTIVSAKGSVLSIDGGGVRSYSSILIIRALMEEVRSVVRDMEMTKIRSQRIVPADDIRPADIFEYVFGSSSGGLIAIMLGRLKMSEDQCLESFQKYADEVFSHPRWKHRLSGGLLSTKYSSEHLNRAIKMVVGNFDPSPGSLQLKRNLWAVPGERCKTGVTAYALQAVSPHIFRTYSQDSSSGKSRPFPAVNYQTWEVARATSAAPHYFPYMNIGQTSFVDGGFGTNNPAREALKEILASREAMSPYIRLPKVLIVSVGSGVKKQDSASDSSSSKRRLISAATSLISNTEAVHKDMLVMAKTQDADYFRFAVDHGLSDISLDTWNVNTIDGTKRFTTLETINVATEIYLKQQNVVDQLRQCARLLVDRLTSNPFSSQSASSLSTIPVRRKSHFVGREDILHQIHEAFHNQNHVALVGLGGIGKSSVATEYAFRHRSHYKLVFWMNADTFSTFQQSLRSTAEVFKIPGRGDANTDVFELVCNWLHYHARDGWLMILDSFGEETIFAQKSRGDTSHSDSMSGKPSMSMSTLLPQNPKGRILITSRSKAIAFSLVGSYKTIIEVGAMSVAESIDLFSTRYAGEYDRDVAQELTQALEFLPLAIVLAANYLYLRAPRLTVRRYLAEFQETQKSLLSIDPADLEEHGNSLSKTWGITFEKIRGYKPSAWRLLSLMSLCGSNDIPDYLVRDYRENGMDRSKNTIDLDFEDDISTLTSYSVIKINIPNNLFSIHRLVQSAIQRWLEACDELIEWKQKYLVILEGLFPEHPHEGWQTCTALSSHLDTALTYRPADHRYLRHWAFFLVRVARYAEARGQYDRAEELNIRAMEGIVELFGSGHPEIIKISLNLALIYSRQGKFNEAKELNIRAEKVFEKVFGSENPKTLETSANLALIYSRQGKFNEAKELNIQVEKVFEKVFGSENPKTLESIANLALIYVHQSKFGEAEELNIRVMEGFERILGSEHSKTLESISNLAFFYLRQGKLGEAELMSGRALVGKEKVLGVEHPSTLHTMTVLGSVLRGQGRLEEAKATTQRALKGMEEKLGLEHPSTLNVMSDMALVLRDQGELEMAERMIRRALEGQQKVLGVDHPDRLDTGNRLALILNQRRKYQATEEVTKEH</sequence>
<dbReference type="PROSITE" id="PS51635">
    <property type="entry name" value="PNPLA"/>
    <property type="match status" value="1"/>
</dbReference>
<comment type="caution">
    <text evidence="2">Lacks conserved residue(s) required for the propagation of feature annotation.</text>
</comment>
<evidence type="ECO:0000256" key="1">
    <source>
        <dbReference type="ARBA" id="ARBA00023098"/>
    </source>
</evidence>
<dbReference type="InterPro" id="IPR027417">
    <property type="entry name" value="P-loop_NTPase"/>
</dbReference>
<dbReference type="NCBIfam" id="NF040586">
    <property type="entry name" value="FxSxx_TPR"/>
    <property type="match status" value="1"/>
</dbReference>
<feature type="domain" description="PNPLA" evidence="4">
    <location>
        <begin position="196"/>
        <end position="419"/>
    </location>
</feature>
<dbReference type="Pfam" id="PF13424">
    <property type="entry name" value="TPR_12"/>
    <property type="match status" value="2"/>
</dbReference>
<dbReference type="SUPFAM" id="SSF52540">
    <property type="entry name" value="P-loop containing nucleoside triphosphate hydrolases"/>
    <property type="match status" value="1"/>
</dbReference>
<dbReference type="SMART" id="SM00028">
    <property type="entry name" value="TPR"/>
    <property type="match status" value="3"/>
</dbReference>
<dbReference type="SUPFAM" id="SSF52151">
    <property type="entry name" value="FabD/lysophospholipase-like"/>
    <property type="match status" value="1"/>
</dbReference>
<dbReference type="Proteomes" id="UP000664534">
    <property type="component" value="Unassembled WGS sequence"/>
</dbReference>
<keyword evidence="2" id="KW-0442">Lipid degradation</keyword>
<dbReference type="GO" id="GO:0016042">
    <property type="term" value="P:lipid catabolic process"/>
    <property type="evidence" value="ECO:0007669"/>
    <property type="project" value="UniProtKB-UniRule"/>
</dbReference>
<evidence type="ECO:0000256" key="3">
    <source>
        <dbReference type="SAM" id="MobiDB-lite"/>
    </source>
</evidence>
<dbReference type="InterPro" id="IPR011990">
    <property type="entry name" value="TPR-like_helical_dom_sf"/>
</dbReference>
<dbReference type="GO" id="GO:0016787">
    <property type="term" value="F:hydrolase activity"/>
    <property type="evidence" value="ECO:0007669"/>
    <property type="project" value="UniProtKB-UniRule"/>
</dbReference>
<dbReference type="InterPro" id="IPR019734">
    <property type="entry name" value="TPR_rpt"/>
</dbReference>
<dbReference type="Pfam" id="PF13374">
    <property type="entry name" value="TPR_10"/>
    <property type="match status" value="3"/>
</dbReference>
<dbReference type="PANTHER" id="PTHR46082:SF6">
    <property type="entry name" value="AAA+ ATPASE DOMAIN-CONTAINING PROTEIN-RELATED"/>
    <property type="match status" value="1"/>
</dbReference>
<organism evidence="5 6">
    <name type="scientific">Imshaugia aleurites</name>
    <dbReference type="NCBI Taxonomy" id="172621"/>
    <lineage>
        <taxon>Eukaryota</taxon>
        <taxon>Fungi</taxon>
        <taxon>Dikarya</taxon>
        <taxon>Ascomycota</taxon>
        <taxon>Pezizomycotina</taxon>
        <taxon>Lecanoromycetes</taxon>
        <taxon>OSLEUM clade</taxon>
        <taxon>Lecanoromycetidae</taxon>
        <taxon>Lecanorales</taxon>
        <taxon>Lecanorineae</taxon>
        <taxon>Parmeliaceae</taxon>
        <taxon>Imshaugia</taxon>
    </lineage>
</organism>
<dbReference type="GO" id="GO:0046486">
    <property type="term" value="P:glycerolipid metabolic process"/>
    <property type="evidence" value="ECO:0007669"/>
    <property type="project" value="UniProtKB-ARBA"/>
</dbReference>
<dbReference type="InterPro" id="IPR056681">
    <property type="entry name" value="DUF7779"/>
</dbReference>
<dbReference type="SUPFAM" id="SSF48452">
    <property type="entry name" value="TPR-like"/>
    <property type="match status" value="1"/>
</dbReference>
<feature type="active site" description="Proton acceptor" evidence="2">
    <location>
        <position position="406"/>
    </location>
</feature>
<dbReference type="PANTHER" id="PTHR46082">
    <property type="entry name" value="ATP/GTP-BINDING PROTEIN-RELATED"/>
    <property type="match status" value="1"/>
</dbReference>
<comment type="caution">
    <text evidence="5">The sequence shown here is derived from an EMBL/GenBank/DDBJ whole genome shotgun (WGS) entry which is preliminary data.</text>
</comment>
<gene>
    <name evidence="5" type="ORF">IMSHALPRED_005819</name>
</gene>
<dbReference type="Gene3D" id="3.40.1090.10">
    <property type="entry name" value="Cytosolic phospholipase A2 catalytic domain"/>
    <property type="match status" value="1"/>
</dbReference>
<reference evidence="5" key="1">
    <citation type="submission" date="2021-03" db="EMBL/GenBank/DDBJ databases">
        <authorList>
            <person name="Tagirdzhanova G."/>
        </authorList>
    </citation>
    <scope>NUCLEOTIDE SEQUENCE</scope>
</reference>
<evidence type="ECO:0000256" key="2">
    <source>
        <dbReference type="PROSITE-ProRule" id="PRU01161"/>
    </source>
</evidence>
<accession>A0A8H3FG03</accession>
<keyword evidence="6" id="KW-1185">Reference proteome</keyword>
<name>A0A8H3FG03_9LECA</name>
<evidence type="ECO:0000259" key="4">
    <source>
        <dbReference type="PROSITE" id="PS51635"/>
    </source>
</evidence>
<dbReference type="Gene3D" id="1.25.40.10">
    <property type="entry name" value="Tetratricopeptide repeat domain"/>
    <property type="match status" value="2"/>
</dbReference>
<keyword evidence="1 2" id="KW-0443">Lipid metabolism</keyword>
<dbReference type="Pfam" id="PF01734">
    <property type="entry name" value="Patatin"/>
    <property type="match status" value="1"/>
</dbReference>
<evidence type="ECO:0000313" key="5">
    <source>
        <dbReference type="EMBL" id="CAF9922980.1"/>
    </source>
</evidence>
<dbReference type="InterPro" id="IPR053137">
    <property type="entry name" value="NLR-like"/>
</dbReference>
<dbReference type="Pfam" id="PF25000">
    <property type="entry name" value="DUF7779"/>
    <property type="match status" value="1"/>
</dbReference>
<feature type="short sequence motif" description="GXSXG" evidence="2">
    <location>
        <begin position="253"/>
        <end position="257"/>
    </location>
</feature>
<feature type="compositionally biased region" description="Polar residues" evidence="3">
    <location>
        <begin position="700"/>
        <end position="712"/>
    </location>
</feature>
<dbReference type="EMBL" id="CAJPDT010000032">
    <property type="protein sequence ID" value="CAF9922980.1"/>
    <property type="molecule type" value="Genomic_DNA"/>
</dbReference>
<feature type="active site" description="Nucleophile" evidence="2">
    <location>
        <position position="255"/>
    </location>
</feature>
<evidence type="ECO:0000313" key="6">
    <source>
        <dbReference type="Proteomes" id="UP000664534"/>
    </source>
</evidence>
<feature type="short sequence motif" description="DGA/G" evidence="2">
    <location>
        <begin position="406"/>
        <end position="408"/>
    </location>
</feature>
<protein>
    <recommendedName>
        <fullName evidence="4">PNPLA domain-containing protein</fullName>
    </recommendedName>
</protein>